<protein>
    <submittedName>
        <fullName evidence="2">Uncharacterized protein</fullName>
    </submittedName>
</protein>
<evidence type="ECO:0000256" key="1">
    <source>
        <dbReference type="SAM" id="Phobius"/>
    </source>
</evidence>
<keyword evidence="1" id="KW-0812">Transmembrane</keyword>
<dbReference type="AlphaFoldDB" id="A0A931EXT9"/>
<keyword evidence="1" id="KW-0472">Membrane</keyword>
<comment type="caution">
    <text evidence="2">The sequence shown here is derived from an EMBL/GenBank/DDBJ whole genome shotgun (WGS) entry which is preliminary data.</text>
</comment>
<dbReference type="Proteomes" id="UP000605361">
    <property type="component" value="Unassembled WGS sequence"/>
</dbReference>
<sequence length="203" mass="21755">MTSSEGMGRQQRVRLHGGRSWGLKALIGCSSVLVLFLLLVMGWIATILSGWLAAVLGILCAGVALLCVASLGFLLLDILRAAAWLDGTVLVVRSAFTTRRCDLAEAALITIDSVVERSFAGNAGSAPTGRLIPRLRVQDPRTGHVVSLQLDDPATRSLFSPVRLHALADAILAGHRPEPYARAAWQAAQEFRRLAADPFAAHR</sequence>
<gene>
    <name evidence="2" type="ORF">ITP53_01995</name>
</gene>
<organism evidence="2 3">
    <name type="scientific">Nonomuraea cypriaca</name>
    <dbReference type="NCBI Taxonomy" id="1187855"/>
    <lineage>
        <taxon>Bacteria</taxon>
        <taxon>Bacillati</taxon>
        <taxon>Actinomycetota</taxon>
        <taxon>Actinomycetes</taxon>
        <taxon>Streptosporangiales</taxon>
        <taxon>Streptosporangiaceae</taxon>
        <taxon>Nonomuraea</taxon>
    </lineage>
</organism>
<keyword evidence="1" id="KW-1133">Transmembrane helix</keyword>
<name>A0A931EXT9_9ACTN</name>
<accession>A0A931EXT9</accession>
<reference evidence="2" key="1">
    <citation type="submission" date="2020-11" db="EMBL/GenBank/DDBJ databases">
        <title>Whole-genome analyses of Nonomuraea sp. K274.</title>
        <authorList>
            <person name="Veyisoglu A."/>
        </authorList>
    </citation>
    <scope>NUCLEOTIDE SEQUENCE</scope>
    <source>
        <strain evidence="2">K274</strain>
    </source>
</reference>
<dbReference type="RefSeq" id="WP_195893526.1">
    <property type="nucleotide sequence ID" value="NZ_JADOGI010000003.1"/>
</dbReference>
<keyword evidence="3" id="KW-1185">Reference proteome</keyword>
<feature type="transmembrane region" description="Helical" evidence="1">
    <location>
        <begin position="21"/>
        <end position="45"/>
    </location>
</feature>
<feature type="transmembrane region" description="Helical" evidence="1">
    <location>
        <begin position="51"/>
        <end position="76"/>
    </location>
</feature>
<proteinExistence type="predicted"/>
<evidence type="ECO:0000313" key="2">
    <source>
        <dbReference type="EMBL" id="MBF8184536.1"/>
    </source>
</evidence>
<dbReference type="EMBL" id="JADOGI010000003">
    <property type="protein sequence ID" value="MBF8184536.1"/>
    <property type="molecule type" value="Genomic_DNA"/>
</dbReference>
<evidence type="ECO:0000313" key="3">
    <source>
        <dbReference type="Proteomes" id="UP000605361"/>
    </source>
</evidence>